<gene>
    <name evidence="1" type="ORF">I553_8119</name>
</gene>
<comment type="caution">
    <text evidence="1">The sequence shown here is derived from an EMBL/GenBank/DDBJ whole genome shotgun (WGS) entry which is preliminary data.</text>
</comment>
<dbReference type="PATRIC" id="fig|1299334.3.peg.2279"/>
<dbReference type="EMBL" id="JAOB01000026">
    <property type="protein sequence ID" value="EUA65689.1"/>
    <property type="molecule type" value="Genomic_DNA"/>
</dbReference>
<name>X8DBE5_MYCXE</name>
<accession>X8DBE5</accession>
<evidence type="ECO:0000313" key="1">
    <source>
        <dbReference type="EMBL" id="EUA65689.1"/>
    </source>
</evidence>
<proteinExistence type="predicted"/>
<dbReference type="AlphaFoldDB" id="X8DBE5"/>
<sequence length="85" mass="9264">MGFDPRGVASSRPAIWCNSDAENDRLRAEPQVDYSPKGVAHIEGETKEFVGRCVDKMGKEFLANAGPLTSPAIWTLSARRSATKN</sequence>
<protein>
    <submittedName>
        <fullName evidence="1">Uncharacterized protein</fullName>
    </submittedName>
</protein>
<reference evidence="1" key="1">
    <citation type="submission" date="2014-01" db="EMBL/GenBank/DDBJ databases">
        <authorList>
            <person name="Brown-Elliot B."/>
            <person name="Wallace R."/>
            <person name="Lenaerts A."/>
            <person name="Ordway D."/>
            <person name="DeGroote M.A."/>
            <person name="Parker T."/>
            <person name="Sizemore C."/>
            <person name="Tallon L.J."/>
            <person name="Sadzewicz L.K."/>
            <person name="Sengamalay N."/>
            <person name="Fraser C.M."/>
            <person name="Hine E."/>
            <person name="Shefchek K.A."/>
            <person name="Das S.P."/>
            <person name="Tettelin H."/>
        </authorList>
    </citation>
    <scope>NUCLEOTIDE SEQUENCE [LARGE SCALE GENOMIC DNA]</scope>
    <source>
        <strain evidence="1">4042</strain>
    </source>
</reference>
<organism evidence="1">
    <name type="scientific">Mycobacterium xenopi 4042</name>
    <dbReference type="NCBI Taxonomy" id="1299334"/>
    <lineage>
        <taxon>Bacteria</taxon>
        <taxon>Bacillati</taxon>
        <taxon>Actinomycetota</taxon>
        <taxon>Actinomycetes</taxon>
        <taxon>Mycobacteriales</taxon>
        <taxon>Mycobacteriaceae</taxon>
        <taxon>Mycobacterium</taxon>
    </lineage>
</organism>